<dbReference type="InterPro" id="IPR000232">
    <property type="entry name" value="HSF_DNA-bd"/>
</dbReference>
<dbReference type="RefSeq" id="XP_032302127.1">
    <property type="nucleotide sequence ID" value="XM_032446236.1"/>
</dbReference>
<keyword evidence="9" id="KW-1185">Reference proteome</keyword>
<evidence type="ECO:0000313" key="8">
    <source>
        <dbReference type="Ensembl" id="ENSCJPP00005027217.1"/>
    </source>
</evidence>
<dbReference type="RefSeq" id="XP_015724822.1">
    <property type="nucleotide sequence ID" value="XM_015869336.2"/>
</dbReference>
<dbReference type="GO" id="GO:0043565">
    <property type="term" value="F:sequence-specific DNA binding"/>
    <property type="evidence" value="ECO:0007669"/>
    <property type="project" value="InterPro"/>
</dbReference>
<dbReference type="RefSeq" id="XP_032302126.1">
    <property type="nucleotide sequence ID" value="XM_032446235.1"/>
</dbReference>
<protein>
    <submittedName>
        <fullName evidence="8">Heat shock transcription factor, Y-linked-like</fullName>
    </submittedName>
</protein>
<feature type="region of interest" description="Disordered" evidence="6">
    <location>
        <begin position="42"/>
        <end position="70"/>
    </location>
</feature>
<feature type="domain" description="HSF-type DNA-binding" evidence="7">
    <location>
        <begin position="75"/>
        <end position="195"/>
    </location>
</feature>
<proteinExistence type="inferred from homology"/>
<dbReference type="GeneID" id="107317087"/>
<evidence type="ECO:0000256" key="5">
    <source>
        <dbReference type="RuleBase" id="RU004020"/>
    </source>
</evidence>
<sequence>MEMSLSETSNVSVLDIGSAASASSVLQVCGEGVARDAALGEAREANTSQGSQEASRAKRPRHHLSTKGSRKATDLSSSFLKKLWEIVENSCFQSICWANDGNSIVIEEASFEREVLARRGCLQFSDIDSMKTFIRQLHLHGFFIIEGDLPRSASHVDETADPNNSKFLYYYNPNFKKEYPFLQRWSKQSAGVRRRASAAFPPELDLEDGPLSSPPRRRRGPAASAGTEPAGSNQDAAPAAAAAPPYHTESPEPNGPSPPGLGPDSGAGGDGLGH</sequence>
<keyword evidence="3" id="KW-0238">DNA-binding</keyword>
<evidence type="ECO:0000256" key="4">
    <source>
        <dbReference type="ARBA" id="ARBA00023242"/>
    </source>
</evidence>
<evidence type="ECO:0000259" key="7">
    <source>
        <dbReference type="SMART" id="SM00415"/>
    </source>
</evidence>
<comment type="subcellular location">
    <subcellularLocation>
        <location evidence="1">Nucleus</location>
    </subcellularLocation>
</comment>
<feature type="region of interest" description="Disordered" evidence="6">
    <location>
        <begin position="196"/>
        <end position="274"/>
    </location>
</feature>
<organism evidence="8 9">
    <name type="scientific">Coturnix japonica</name>
    <name type="common">Japanese quail</name>
    <name type="synonym">Coturnix coturnix japonica</name>
    <dbReference type="NCBI Taxonomy" id="93934"/>
    <lineage>
        <taxon>Eukaryota</taxon>
        <taxon>Metazoa</taxon>
        <taxon>Chordata</taxon>
        <taxon>Craniata</taxon>
        <taxon>Vertebrata</taxon>
        <taxon>Euteleostomi</taxon>
        <taxon>Archelosauria</taxon>
        <taxon>Archosauria</taxon>
        <taxon>Dinosauria</taxon>
        <taxon>Saurischia</taxon>
        <taxon>Theropoda</taxon>
        <taxon>Coelurosauria</taxon>
        <taxon>Aves</taxon>
        <taxon>Neognathae</taxon>
        <taxon>Galloanserae</taxon>
        <taxon>Galliformes</taxon>
        <taxon>Phasianidae</taxon>
        <taxon>Perdicinae</taxon>
        <taxon>Coturnix</taxon>
    </lineage>
</organism>
<dbReference type="GO" id="GO:0005634">
    <property type="term" value="C:nucleus"/>
    <property type="evidence" value="ECO:0007669"/>
    <property type="project" value="UniProtKB-SubCell"/>
</dbReference>
<dbReference type="GO" id="GO:0003700">
    <property type="term" value="F:DNA-binding transcription factor activity"/>
    <property type="evidence" value="ECO:0007669"/>
    <property type="project" value="InterPro"/>
</dbReference>
<dbReference type="OrthoDB" id="6418155at2759"/>
<feature type="compositionally biased region" description="Low complexity" evidence="6">
    <location>
        <begin position="236"/>
        <end position="245"/>
    </location>
</feature>
<evidence type="ECO:0000256" key="6">
    <source>
        <dbReference type="SAM" id="MobiDB-lite"/>
    </source>
</evidence>
<evidence type="ECO:0000256" key="1">
    <source>
        <dbReference type="ARBA" id="ARBA00004123"/>
    </source>
</evidence>
<keyword evidence="4" id="KW-0539">Nucleus</keyword>
<dbReference type="InterPro" id="IPR036388">
    <property type="entry name" value="WH-like_DNA-bd_sf"/>
</dbReference>
<feature type="compositionally biased region" description="Polar residues" evidence="6">
    <location>
        <begin position="45"/>
        <end position="54"/>
    </location>
</feature>
<feature type="compositionally biased region" description="Gly residues" evidence="6">
    <location>
        <begin position="263"/>
        <end position="274"/>
    </location>
</feature>
<dbReference type="KEGG" id="cjo:107317087"/>
<dbReference type="InterPro" id="IPR036390">
    <property type="entry name" value="WH_DNA-bd_sf"/>
</dbReference>
<dbReference type="SUPFAM" id="SSF46785">
    <property type="entry name" value="Winged helix' DNA-binding domain"/>
    <property type="match status" value="1"/>
</dbReference>
<gene>
    <name evidence="8" type="primary">LOC107317087</name>
</gene>
<reference evidence="8" key="2">
    <citation type="submission" date="2025-08" db="UniProtKB">
        <authorList>
            <consortium name="Ensembl"/>
        </authorList>
    </citation>
    <scope>IDENTIFICATION</scope>
</reference>
<dbReference type="Gene3D" id="1.10.10.10">
    <property type="entry name" value="Winged helix-like DNA-binding domain superfamily/Winged helix DNA-binding domain"/>
    <property type="match status" value="1"/>
</dbReference>
<evidence type="ECO:0000256" key="2">
    <source>
        <dbReference type="ARBA" id="ARBA00006403"/>
    </source>
</evidence>
<evidence type="ECO:0000256" key="3">
    <source>
        <dbReference type="ARBA" id="ARBA00023125"/>
    </source>
</evidence>
<accession>A0A8C2UDC7</accession>
<feature type="compositionally biased region" description="Basic residues" evidence="6">
    <location>
        <begin position="57"/>
        <end position="70"/>
    </location>
</feature>
<reference evidence="8" key="1">
    <citation type="submission" date="2015-11" db="EMBL/GenBank/DDBJ databases">
        <authorList>
            <consortium name="International Coturnix japonica Genome Analysis Consortium"/>
            <person name="Warren W."/>
            <person name="Burt D.W."/>
            <person name="Antin P.B."/>
            <person name="Lanford R."/>
            <person name="Gros J."/>
            <person name="Wilson R.K."/>
        </authorList>
    </citation>
    <scope>NUCLEOTIDE SEQUENCE [LARGE SCALE GENOMIC DNA]</scope>
</reference>
<reference evidence="8" key="3">
    <citation type="submission" date="2025-09" db="UniProtKB">
        <authorList>
            <consortium name="Ensembl"/>
        </authorList>
    </citation>
    <scope>IDENTIFICATION</scope>
</reference>
<comment type="similarity">
    <text evidence="2 5">Belongs to the HSF family.</text>
</comment>
<name>A0A8C2UDC7_COTJA</name>
<dbReference type="GeneTree" id="ENSGT00940000157452"/>
<dbReference type="AlphaFoldDB" id="A0A8C2UDC7"/>
<evidence type="ECO:0000313" key="9">
    <source>
        <dbReference type="Proteomes" id="UP000694412"/>
    </source>
</evidence>
<dbReference type="Ensembl" id="ENSCJPT00005036840.1">
    <property type="protein sequence ID" value="ENSCJPP00005027217.1"/>
    <property type="gene ID" value="ENSCJPG00005021115.1"/>
</dbReference>
<dbReference type="SMART" id="SM00415">
    <property type="entry name" value="HSF"/>
    <property type="match status" value="1"/>
</dbReference>
<dbReference type="Proteomes" id="UP000694412">
    <property type="component" value="Chromosome 8"/>
</dbReference>
<dbReference type="Pfam" id="PF00447">
    <property type="entry name" value="HSF_DNA-bind"/>
    <property type="match status" value="1"/>
</dbReference>